<evidence type="ECO:0000259" key="3">
    <source>
        <dbReference type="Pfam" id="PF01648"/>
    </source>
</evidence>
<gene>
    <name evidence="5" type="ORF">K435DRAFT_758457</name>
</gene>
<dbReference type="InterPro" id="IPR037143">
    <property type="entry name" value="4-PPantetheinyl_Trfase_dom_sf"/>
</dbReference>
<keyword evidence="6" id="KW-1185">Reference proteome</keyword>
<evidence type="ECO:0000256" key="1">
    <source>
        <dbReference type="ARBA" id="ARBA00013172"/>
    </source>
</evidence>
<dbReference type="SUPFAM" id="SSF56214">
    <property type="entry name" value="4'-phosphopantetheinyl transferase"/>
    <property type="match status" value="2"/>
</dbReference>
<organism evidence="5 6">
    <name type="scientific">Dendrothele bispora (strain CBS 962.96)</name>
    <dbReference type="NCBI Taxonomy" id="1314807"/>
    <lineage>
        <taxon>Eukaryota</taxon>
        <taxon>Fungi</taxon>
        <taxon>Dikarya</taxon>
        <taxon>Basidiomycota</taxon>
        <taxon>Agaricomycotina</taxon>
        <taxon>Agaricomycetes</taxon>
        <taxon>Agaricomycetidae</taxon>
        <taxon>Agaricales</taxon>
        <taxon>Agaricales incertae sedis</taxon>
        <taxon>Dendrothele</taxon>
    </lineage>
</organism>
<dbReference type="Pfam" id="PF01648">
    <property type="entry name" value="ACPS"/>
    <property type="match status" value="1"/>
</dbReference>
<accession>A0A4S8LT54</accession>
<dbReference type="InterPro" id="IPR050559">
    <property type="entry name" value="P-Pant_transferase_sf"/>
</dbReference>
<evidence type="ECO:0000313" key="5">
    <source>
        <dbReference type="EMBL" id="THU92118.1"/>
    </source>
</evidence>
<reference evidence="5 6" key="1">
    <citation type="journal article" date="2019" name="Nat. Ecol. Evol.">
        <title>Megaphylogeny resolves global patterns of mushroom evolution.</title>
        <authorList>
            <person name="Varga T."/>
            <person name="Krizsan K."/>
            <person name="Foldi C."/>
            <person name="Dima B."/>
            <person name="Sanchez-Garcia M."/>
            <person name="Sanchez-Ramirez S."/>
            <person name="Szollosi G.J."/>
            <person name="Szarkandi J.G."/>
            <person name="Papp V."/>
            <person name="Albert L."/>
            <person name="Andreopoulos W."/>
            <person name="Angelini C."/>
            <person name="Antonin V."/>
            <person name="Barry K.W."/>
            <person name="Bougher N.L."/>
            <person name="Buchanan P."/>
            <person name="Buyck B."/>
            <person name="Bense V."/>
            <person name="Catcheside P."/>
            <person name="Chovatia M."/>
            <person name="Cooper J."/>
            <person name="Damon W."/>
            <person name="Desjardin D."/>
            <person name="Finy P."/>
            <person name="Geml J."/>
            <person name="Haridas S."/>
            <person name="Hughes K."/>
            <person name="Justo A."/>
            <person name="Karasinski D."/>
            <person name="Kautmanova I."/>
            <person name="Kiss B."/>
            <person name="Kocsube S."/>
            <person name="Kotiranta H."/>
            <person name="LaButti K.M."/>
            <person name="Lechner B.E."/>
            <person name="Liimatainen K."/>
            <person name="Lipzen A."/>
            <person name="Lukacs Z."/>
            <person name="Mihaltcheva S."/>
            <person name="Morgado L.N."/>
            <person name="Niskanen T."/>
            <person name="Noordeloos M.E."/>
            <person name="Ohm R.A."/>
            <person name="Ortiz-Santana B."/>
            <person name="Ovrebo C."/>
            <person name="Racz N."/>
            <person name="Riley R."/>
            <person name="Savchenko A."/>
            <person name="Shiryaev A."/>
            <person name="Soop K."/>
            <person name="Spirin V."/>
            <person name="Szebenyi C."/>
            <person name="Tomsovsky M."/>
            <person name="Tulloss R.E."/>
            <person name="Uehling J."/>
            <person name="Grigoriev I.V."/>
            <person name="Vagvolgyi C."/>
            <person name="Papp T."/>
            <person name="Martin F.M."/>
            <person name="Miettinen O."/>
            <person name="Hibbett D.S."/>
            <person name="Nagy L.G."/>
        </authorList>
    </citation>
    <scope>NUCLEOTIDE SEQUENCE [LARGE SCALE GENOMIC DNA]</scope>
    <source>
        <strain evidence="5 6">CBS 962.96</strain>
    </source>
</reference>
<dbReference type="GO" id="GO:0000287">
    <property type="term" value="F:magnesium ion binding"/>
    <property type="evidence" value="ECO:0007669"/>
    <property type="project" value="InterPro"/>
</dbReference>
<proteinExistence type="predicted"/>
<evidence type="ECO:0000256" key="2">
    <source>
        <dbReference type="ARBA" id="ARBA00022679"/>
    </source>
</evidence>
<feature type="domain" description="4'-phosphopantetheinyl transferase N-terminal" evidence="4">
    <location>
        <begin position="16"/>
        <end position="102"/>
    </location>
</feature>
<dbReference type="PANTHER" id="PTHR12215:SF10">
    <property type="entry name" value="L-AMINOADIPATE-SEMIALDEHYDE DEHYDROGENASE-PHOSPHOPANTETHEINYL TRANSFERASE"/>
    <property type="match status" value="1"/>
</dbReference>
<dbReference type="AlphaFoldDB" id="A0A4S8LT54"/>
<dbReference type="GO" id="GO:0008897">
    <property type="term" value="F:holo-[acyl-carrier-protein] synthase activity"/>
    <property type="evidence" value="ECO:0007669"/>
    <property type="project" value="UniProtKB-EC"/>
</dbReference>
<name>A0A4S8LT54_DENBC</name>
<dbReference type="Proteomes" id="UP000297245">
    <property type="component" value="Unassembled WGS sequence"/>
</dbReference>
<dbReference type="InterPro" id="IPR008278">
    <property type="entry name" value="4-PPantetheinyl_Trfase_dom"/>
</dbReference>
<dbReference type="InterPro" id="IPR055066">
    <property type="entry name" value="AASDHPPT_N"/>
</dbReference>
<sequence>MEVWAVEYNPPQFTDQLYYKALELLDHESQTKIKKYYHRKDACRALVSKLLPRLLLLRNHGISPAEMQFDKTEANKPYIVTETVRSKIAYNISHDNDFIVMAFSERGPIPPAIPGVHPTANEAGSIGIDVMKVALPGRHDTYSSFVRIFQEQLTPLERNLLLAPPINPALGLENFFWIWTLKEAYTKALGIGLGFDFSRVEFDLTSAAMQGNGESKRKGDGGGIVRVDGKIPKGWKFTKFTRRVQRGEENKEDFYVGVVAEYLGEDFDTIVVPHSLTEDTRETNDATDEDRDGEYSWLKHLHATVFVQDAIRELHSSPSSS</sequence>
<dbReference type="OrthoDB" id="26719at2759"/>
<protein>
    <recommendedName>
        <fullName evidence="1">holo-[acyl-carrier-protein] synthase</fullName>
        <ecNumber evidence="1">2.7.8.7</ecNumber>
    </recommendedName>
</protein>
<keyword evidence="2 5" id="KW-0808">Transferase</keyword>
<evidence type="ECO:0000313" key="6">
    <source>
        <dbReference type="Proteomes" id="UP000297245"/>
    </source>
</evidence>
<dbReference type="PANTHER" id="PTHR12215">
    <property type="entry name" value="PHOSPHOPANTETHEINE TRANSFERASE"/>
    <property type="match status" value="1"/>
</dbReference>
<feature type="domain" description="4'-phosphopantetheinyl transferase" evidence="3">
    <location>
        <begin position="125"/>
        <end position="207"/>
    </location>
</feature>
<evidence type="ECO:0000259" key="4">
    <source>
        <dbReference type="Pfam" id="PF22624"/>
    </source>
</evidence>
<dbReference type="Pfam" id="PF22624">
    <property type="entry name" value="AASDHPPT_N"/>
    <property type="match status" value="1"/>
</dbReference>
<dbReference type="EC" id="2.7.8.7" evidence="1"/>
<dbReference type="EMBL" id="ML179287">
    <property type="protein sequence ID" value="THU92118.1"/>
    <property type="molecule type" value="Genomic_DNA"/>
</dbReference>
<dbReference type="Gene3D" id="3.90.470.20">
    <property type="entry name" value="4'-phosphopantetheinyl transferase domain"/>
    <property type="match status" value="2"/>
</dbReference>
<dbReference type="GO" id="GO:0019878">
    <property type="term" value="P:lysine biosynthetic process via aminoadipic acid"/>
    <property type="evidence" value="ECO:0007669"/>
    <property type="project" value="TreeGrafter"/>
</dbReference>
<dbReference type="GO" id="GO:0005829">
    <property type="term" value="C:cytosol"/>
    <property type="evidence" value="ECO:0007669"/>
    <property type="project" value="TreeGrafter"/>
</dbReference>